<dbReference type="InterPro" id="IPR016024">
    <property type="entry name" value="ARM-type_fold"/>
</dbReference>
<dbReference type="Pfam" id="PF24140">
    <property type="entry name" value="TPR_TNPO3_IPO13_3rd"/>
    <property type="match status" value="1"/>
</dbReference>
<dbReference type="InterPro" id="IPR058537">
    <property type="entry name" value="TPR_TNPO3_IPO13_4th"/>
</dbReference>
<dbReference type="EMBL" id="JACGCI010000001">
    <property type="protein sequence ID" value="KAF6766125.1"/>
    <property type="molecule type" value="Genomic_DNA"/>
</dbReference>
<dbReference type="SUPFAM" id="SSF48371">
    <property type="entry name" value="ARM repeat"/>
    <property type="match status" value="1"/>
</dbReference>
<comment type="caution">
    <text evidence="2">The sequence shown here is derived from an EMBL/GenBank/DDBJ whole genome shotgun (WGS) entry which is preliminary data.</text>
</comment>
<protein>
    <submittedName>
        <fullName evidence="2">mRNA transport regulator</fullName>
    </submittedName>
</protein>
<proteinExistence type="predicted"/>
<gene>
    <name evidence="2" type="ORF">DFP72DRAFT_865639</name>
</gene>
<dbReference type="Proteomes" id="UP000521943">
    <property type="component" value="Unassembled WGS sequence"/>
</dbReference>
<keyword evidence="3" id="KW-1185">Reference proteome</keyword>
<dbReference type="Pfam" id="PF24139">
    <property type="entry name" value="TPR_TNPO3_IPO13_4th"/>
    <property type="match status" value="1"/>
</dbReference>
<dbReference type="OrthoDB" id="435593at2759"/>
<dbReference type="Pfam" id="PF08389">
    <property type="entry name" value="Xpo1"/>
    <property type="match status" value="1"/>
</dbReference>
<feature type="domain" description="Exportin-1/Importin-beta-like" evidence="1">
    <location>
        <begin position="90"/>
        <end position="235"/>
    </location>
</feature>
<reference evidence="2 3" key="1">
    <citation type="submission" date="2020-07" db="EMBL/GenBank/DDBJ databases">
        <title>Comparative genomics of pyrophilous fungi reveals a link between fire events and developmental genes.</title>
        <authorList>
            <consortium name="DOE Joint Genome Institute"/>
            <person name="Steindorff A.S."/>
            <person name="Carver A."/>
            <person name="Calhoun S."/>
            <person name="Stillman K."/>
            <person name="Liu H."/>
            <person name="Lipzen A."/>
            <person name="Pangilinan J."/>
            <person name="Labutti K."/>
            <person name="Bruns T.D."/>
            <person name="Grigoriev I.V."/>
        </authorList>
    </citation>
    <scope>NUCLEOTIDE SEQUENCE [LARGE SCALE GENOMIC DNA]</scope>
    <source>
        <strain evidence="2 3">CBS 144469</strain>
    </source>
</reference>
<dbReference type="InterPro" id="IPR051345">
    <property type="entry name" value="Importin_beta-like_NTR"/>
</dbReference>
<accession>A0A8H6II49</accession>
<dbReference type="InterPro" id="IPR013598">
    <property type="entry name" value="Exportin-1/Importin-b-like"/>
</dbReference>
<dbReference type="Gene3D" id="1.25.10.10">
    <property type="entry name" value="Leucine-rich Repeat Variant"/>
    <property type="match status" value="1"/>
</dbReference>
<dbReference type="InterPro" id="IPR011989">
    <property type="entry name" value="ARM-like"/>
</dbReference>
<evidence type="ECO:0000259" key="1">
    <source>
        <dbReference type="Pfam" id="PF08389"/>
    </source>
</evidence>
<dbReference type="InterPro" id="IPR057942">
    <property type="entry name" value="TPR_TNPO3_IPO13_3rd"/>
</dbReference>
<dbReference type="PANTHER" id="PTHR12363">
    <property type="entry name" value="TRANSPORTIN 3 AND IMPORTIN 13"/>
    <property type="match status" value="1"/>
</dbReference>
<evidence type="ECO:0000313" key="3">
    <source>
        <dbReference type="Proteomes" id="UP000521943"/>
    </source>
</evidence>
<evidence type="ECO:0000313" key="2">
    <source>
        <dbReference type="EMBL" id="KAF6766125.1"/>
    </source>
</evidence>
<sequence length="920" mass="102462">MADIQSLISALDCASLDSANSWLQDFQHSRGPPATSSYRTPDAPPAAKLFAAQTFRSKVTYDLHQVALENLSALRDTLLTALERYHAGPRTITVQLCLALAGLALQLPDWDNPVQQIIDTFGMNPAMVPTLLQFLTNLPEEVNGNTRIPITDDEYRDRAEILLTQNSQKLLELLSMYYQAPGITTNVRNQIFLCLRSWLVAGEVSTYDFAKTPLFAGIFEALSSDELFDQAVDVICEFIHETQEIEDNMPVIELIVPRLIALKAEIARNQEDPDKIRGFARIFTEAGETYRVLLLEHTETFFPIVEAIGECSAYPDLDIVPITFPFWMRLSQNIGKKPSVSPLFQDAFKSLMQVILTHLQFPADLSTLSPQELEAFRSFRHVMGDTLKDCCAVLRTENCLLATRQLITTALARGPDHVTWQEVEAPLFAMRSMGAEVDLKDGVAVPQIMDLIPSLPDHPRVRYAALLIISRYSEWVNMHPTYLPGLLAYISSGFESPDAEVSAAAGQALKYVCQDCKKHLVEFLPTLHSFLTTTGKKLIQEDRRQVYEAIGNVISAMKMEAAAESLRTFAFDILAQLHTVSTQPTAPTKAELQESYNGLENLETMLHVIRSFGSELPPACQQTCEQTWQIFDAFIVKFGADPEVADRATRVVRRGLDFFGDSALSVAPAMIGRMSFSFEATGLAAYLWIPGKVISRFGNDDEPNLRGSFKEFYERSTQKVVSMLQTGSPREYSDVLEDYIQMLVQLEAMAPDIFYPSSVFPLAFTANLAGLQVVQSDTIFSSLDLILSIVSHNSLDPARGHQAPKFLIYAAAIKNTIEKEGYHLLGGLLQGLTGNTFPEDSTANIHSIFRYLAQGWSGQLVSWLGPVLEQLPPGAAPNEAKLQFLNDVTAAVGSRQYEKVRYAILAFTRASRKARDRRRV</sequence>
<dbReference type="GO" id="GO:0006606">
    <property type="term" value="P:protein import into nucleus"/>
    <property type="evidence" value="ECO:0007669"/>
    <property type="project" value="TreeGrafter"/>
</dbReference>
<dbReference type="PANTHER" id="PTHR12363:SF53">
    <property type="entry name" value="MRNA TRANSPORT REGULATOR MTR10"/>
    <property type="match status" value="1"/>
</dbReference>
<dbReference type="Pfam" id="PF24138">
    <property type="entry name" value="TPR_TNPO3_IPO13_2nd"/>
    <property type="match status" value="1"/>
</dbReference>
<organism evidence="2 3">
    <name type="scientific">Ephemerocybe angulata</name>
    <dbReference type="NCBI Taxonomy" id="980116"/>
    <lineage>
        <taxon>Eukaryota</taxon>
        <taxon>Fungi</taxon>
        <taxon>Dikarya</taxon>
        <taxon>Basidiomycota</taxon>
        <taxon>Agaricomycotina</taxon>
        <taxon>Agaricomycetes</taxon>
        <taxon>Agaricomycetidae</taxon>
        <taxon>Agaricales</taxon>
        <taxon>Agaricineae</taxon>
        <taxon>Psathyrellaceae</taxon>
        <taxon>Ephemerocybe</taxon>
    </lineage>
</organism>
<dbReference type="AlphaFoldDB" id="A0A8H6II49"/>
<name>A0A8H6II49_9AGAR</name>
<dbReference type="InterPro" id="IPR057941">
    <property type="entry name" value="TPR_TNPO3_IPO13_2nd"/>
</dbReference>
<dbReference type="GO" id="GO:0005737">
    <property type="term" value="C:cytoplasm"/>
    <property type="evidence" value="ECO:0007669"/>
    <property type="project" value="TreeGrafter"/>
</dbReference>